<dbReference type="EMBL" id="JAUZMZ010000353">
    <property type="protein sequence ID" value="MEE2035519.1"/>
    <property type="molecule type" value="Genomic_DNA"/>
</dbReference>
<evidence type="ECO:0000313" key="1">
    <source>
        <dbReference type="EMBL" id="MEE2035519.1"/>
    </source>
</evidence>
<dbReference type="PROSITE" id="PS50012">
    <property type="entry name" value="RCC1_3"/>
    <property type="match status" value="1"/>
</dbReference>
<accession>A0ABU7K100</accession>
<dbReference type="SUPFAM" id="SSF50985">
    <property type="entry name" value="RCC1/BLIP-II"/>
    <property type="match status" value="1"/>
</dbReference>
<dbReference type="Gene3D" id="2.130.10.30">
    <property type="entry name" value="Regulator of chromosome condensation 1/beta-lactamase-inhibitor protein II"/>
    <property type="match status" value="1"/>
</dbReference>
<dbReference type="InterPro" id="IPR009091">
    <property type="entry name" value="RCC1/BLIP-II"/>
</dbReference>
<name>A0ABU7K100_9NOCA</name>
<comment type="caution">
    <text evidence="1">The sequence shown here is derived from an EMBL/GenBank/DDBJ whole genome shotgun (WGS) entry which is preliminary data.</text>
</comment>
<proteinExistence type="predicted"/>
<gene>
    <name evidence="1" type="ORF">Q8814_26040</name>
</gene>
<dbReference type="RefSeq" id="WP_330154816.1">
    <property type="nucleotide sequence ID" value="NZ_JAUZMZ010000353.1"/>
</dbReference>
<keyword evidence="2" id="KW-1185">Reference proteome</keyword>
<organism evidence="1 2">
    <name type="scientific">Rhodococcus chondri</name>
    <dbReference type="NCBI Taxonomy" id="3065941"/>
    <lineage>
        <taxon>Bacteria</taxon>
        <taxon>Bacillati</taxon>
        <taxon>Actinomycetota</taxon>
        <taxon>Actinomycetes</taxon>
        <taxon>Mycobacteriales</taxon>
        <taxon>Nocardiaceae</taxon>
        <taxon>Rhodococcus</taxon>
    </lineage>
</organism>
<dbReference type="Pfam" id="PF13540">
    <property type="entry name" value="RCC1_2"/>
    <property type="match status" value="1"/>
</dbReference>
<sequence>MSAGLRHSCAVTGDDLYCWGENSNGELGIDSTTPSSVPIMVPL</sequence>
<reference evidence="1 2" key="1">
    <citation type="submission" date="2023-08" db="EMBL/GenBank/DDBJ databases">
        <authorList>
            <person name="Girao M."/>
            <person name="Carvalho M.F."/>
        </authorList>
    </citation>
    <scope>NUCLEOTIDE SEQUENCE [LARGE SCALE GENOMIC DNA]</scope>
    <source>
        <strain evidence="1 2">CC-R104</strain>
    </source>
</reference>
<dbReference type="InterPro" id="IPR000408">
    <property type="entry name" value="Reg_chr_condens"/>
</dbReference>
<protein>
    <submittedName>
        <fullName evidence="1">Uncharacterized protein</fullName>
    </submittedName>
</protein>
<evidence type="ECO:0000313" key="2">
    <source>
        <dbReference type="Proteomes" id="UP001331936"/>
    </source>
</evidence>
<dbReference type="Proteomes" id="UP001331936">
    <property type="component" value="Unassembled WGS sequence"/>
</dbReference>